<dbReference type="Pfam" id="PF01661">
    <property type="entry name" value="Macro"/>
    <property type="match status" value="1"/>
</dbReference>
<organism evidence="3 4">
    <name type="scientific">Kibdelosporangium philippinense</name>
    <dbReference type="NCBI Taxonomy" id="211113"/>
    <lineage>
        <taxon>Bacteria</taxon>
        <taxon>Bacillati</taxon>
        <taxon>Actinomycetota</taxon>
        <taxon>Actinomycetes</taxon>
        <taxon>Pseudonocardiales</taxon>
        <taxon>Pseudonocardiaceae</taxon>
        <taxon>Kibdelosporangium</taxon>
    </lineage>
</organism>
<dbReference type="PANTHER" id="PTHR12521">
    <property type="entry name" value="PROTEIN C6ORF130"/>
    <property type="match status" value="1"/>
</dbReference>
<dbReference type="InterPro" id="IPR002589">
    <property type="entry name" value="Macro_dom"/>
</dbReference>
<reference evidence="3 4" key="1">
    <citation type="submission" date="2021-12" db="EMBL/GenBank/DDBJ databases">
        <title>Genome sequence of Kibdelosporangium philippinense ATCC 49844.</title>
        <authorList>
            <person name="Fedorov E.A."/>
            <person name="Omeragic M."/>
            <person name="Shalygina K.F."/>
            <person name="Maclea K.S."/>
        </authorList>
    </citation>
    <scope>NUCLEOTIDE SEQUENCE [LARGE SCALE GENOMIC DNA]</scope>
    <source>
        <strain evidence="3 4">ATCC 49844</strain>
    </source>
</reference>
<dbReference type="SUPFAM" id="SSF52949">
    <property type="entry name" value="Macro domain-like"/>
    <property type="match status" value="1"/>
</dbReference>
<dbReference type="PANTHER" id="PTHR12521:SF0">
    <property type="entry name" value="ADP-RIBOSE GLYCOHYDROLASE OARD1"/>
    <property type="match status" value="1"/>
</dbReference>
<feature type="domain" description="Macro" evidence="2">
    <location>
        <begin position="1"/>
        <end position="148"/>
    </location>
</feature>
<keyword evidence="4" id="KW-1185">Reference proteome</keyword>
<dbReference type="CDD" id="cd02901">
    <property type="entry name" value="Macro_Poa1p-like"/>
    <property type="match status" value="1"/>
</dbReference>
<name>A0ABS8ZM59_9PSEU</name>
<evidence type="ECO:0000313" key="3">
    <source>
        <dbReference type="EMBL" id="MCE7008602.1"/>
    </source>
</evidence>
<dbReference type="Proteomes" id="UP001521150">
    <property type="component" value="Unassembled WGS sequence"/>
</dbReference>
<evidence type="ECO:0000259" key="2">
    <source>
        <dbReference type="PROSITE" id="PS51154"/>
    </source>
</evidence>
<dbReference type="InterPro" id="IPR043472">
    <property type="entry name" value="Macro_dom-like"/>
</dbReference>
<comment type="caution">
    <text evidence="3">The sequence shown here is derived from an EMBL/GenBank/DDBJ whole genome shotgun (WGS) entry which is preliminary data.</text>
</comment>
<dbReference type="EMBL" id="JAJVCN010000003">
    <property type="protein sequence ID" value="MCE7008602.1"/>
    <property type="molecule type" value="Genomic_DNA"/>
</dbReference>
<evidence type="ECO:0000313" key="4">
    <source>
        <dbReference type="Proteomes" id="UP001521150"/>
    </source>
</evidence>
<gene>
    <name evidence="3" type="ORF">LWC34_38185</name>
</gene>
<dbReference type="SMART" id="SM00506">
    <property type="entry name" value="A1pp"/>
    <property type="match status" value="1"/>
</dbReference>
<dbReference type="RefSeq" id="WP_233730084.1">
    <property type="nucleotide sequence ID" value="NZ_JAJVCN010000003.1"/>
</dbReference>
<proteinExistence type="predicted"/>
<sequence length="148" mass="16083">MITEKTGDLLAADTVALVNAVNCVGVMGKGIALQFKRKFPDNFAAYAAACARGEVHLGQMFVVTEPRLIINFPTKQHWRSRSRLPDIEAGLEDLVRVVRDMSIKSIAVPALGSGHGGLPWPSVDALIHEAFAALSDVKVLLYLPFKQD</sequence>
<evidence type="ECO:0000256" key="1">
    <source>
        <dbReference type="ARBA" id="ARBA00035885"/>
    </source>
</evidence>
<accession>A0ABS8ZM59</accession>
<protein>
    <submittedName>
        <fullName evidence="3">Macro domain-containing protein</fullName>
    </submittedName>
</protein>
<dbReference type="PROSITE" id="PS51154">
    <property type="entry name" value="MACRO"/>
    <property type="match status" value="1"/>
</dbReference>
<dbReference type="Gene3D" id="3.40.220.10">
    <property type="entry name" value="Leucine Aminopeptidase, subunit E, domain 1"/>
    <property type="match status" value="1"/>
</dbReference>
<dbReference type="InterPro" id="IPR050892">
    <property type="entry name" value="ADP-ribose_metab_enzymes"/>
</dbReference>
<comment type="catalytic activity">
    <reaction evidence="1">
        <text>an N-(ADP-alpha-D-ribosyl)-thymidine in DNA + H2O = a thymidine in DNA + ADP-D-ribose</text>
        <dbReference type="Rhea" id="RHEA:71655"/>
        <dbReference type="Rhea" id="RHEA-COMP:13556"/>
        <dbReference type="Rhea" id="RHEA-COMP:18051"/>
        <dbReference type="ChEBI" id="CHEBI:15377"/>
        <dbReference type="ChEBI" id="CHEBI:57967"/>
        <dbReference type="ChEBI" id="CHEBI:137386"/>
        <dbReference type="ChEBI" id="CHEBI:191199"/>
    </reaction>
    <physiologicalReaction direction="left-to-right" evidence="1">
        <dbReference type="Rhea" id="RHEA:71656"/>
    </physiologicalReaction>
</comment>